<name>A0A1C7D9Z6_9SPHN</name>
<feature type="transmembrane region" description="Helical" evidence="1">
    <location>
        <begin position="20"/>
        <end position="38"/>
    </location>
</feature>
<gene>
    <name evidence="2" type="ORF">A6F65_01899</name>
</gene>
<keyword evidence="1" id="KW-0472">Membrane</keyword>
<evidence type="ECO:0000313" key="2">
    <source>
        <dbReference type="EMBL" id="ANU08192.1"/>
    </source>
</evidence>
<organism evidence="2 3">
    <name type="scientific">Paraurantiacibacter namhicola</name>
    <dbReference type="NCBI Taxonomy" id="645517"/>
    <lineage>
        <taxon>Bacteria</taxon>
        <taxon>Pseudomonadati</taxon>
        <taxon>Pseudomonadota</taxon>
        <taxon>Alphaproteobacteria</taxon>
        <taxon>Sphingomonadales</taxon>
        <taxon>Erythrobacteraceae</taxon>
        <taxon>Paraurantiacibacter</taxon>
    </lineage>
</organism>
<evidence type="ECO:0000256" key="1">
    <source>
        <dbReference type="SAM" id="Phobius"/>
    </source>
</evidence>
<keyword evidence="1" id="KW-0812">Transmembrane</keyword>
<dbReference type="AlphaFoldDB" id="A0A1C7D9Z6"/>
<keyword evidence="1" id="KW-1133">Transmembrane helix</keyword>
<dbReference type="EMBL" id="CP016545">
    <property type="protein sequence ID" value="ANU08192.1"/>
    <property type="molecule type" value="Genomic_DNA"/>
</dbReference>
<proteinExistence type="predicted"/>
<dbReference type="KEGG" id="anh:A6F65_01899"/>
<dbReference type="RefSeq" id="WP_067788091.1">
    <property type="nucleotide sequence ID" value="NZ_CP016545.1"/>
</dbReference>
<reference evidence="2 3" key="1">
    <citation type="submission" date="2016-07" db="EMBL/GenBank/DDBJ databases">
        <title>Complete genome sequence of Altererythrobacter namhicola JCM 16345T, containing esterase-encoding genes.</title>
        <authorList>
            <person name="Cheng H."/>
            <person name="Wu Y.-H."/>
            <person name="Jian S.-L."/>
            <person name="Huo Y.-Y."/>
            <person name="Wang C.-S."/>
            <person name="Xu X.-W."/>
        </authorList>
    </citation>
    <scope>NUCLEOTIDE SEQUENCE [LARGE SCALE GENOMIC DNA]</scope>
    <source>
        <strain evidence="2 3">JCM 16345</strain>
    </source>
</reference>
<sequence>MRFMFTLARIAKCERGATVVEYGLILALVFLAVAGGIAELGSSDEGVWTNVEKKTTTAMKGNV</sequence>
<dbReference type="OrthoDB" id="5325135at2"/>
<dbReference type="STRING" id="645517.A6F65_01899"/>
<protein>
    <submittedName>
        <fullName evidence="2">Flp/Fap pilin component</fullName>
    </submittedName>
</protein>
<dbReference type="Proteomes" id="UP000092698">
    <property type="component" value="Chromosome"/>
</dbReference>
<accession>A0A1C7D9Z6</accession>
<keyword evidence="3" id="KW-1185">Reference proteome</keyword>
<evidence type="ECO:0000313" key="3">
    <source>
        <dbReference type="Proteomes" id="UP000092698"/>
    </source>
</evidence>